<dbReference type="EMBL" id="CP108110">
    <property type="protein sequence ID" value="WUQ87166.1"/>
    <property type="molecule type" value="Genomic_DNA"/>
</dbReference>
<reference evidence="6" key="1">
    <citation type="submission" date="2022-10" db="EMBL/GenBank/DDBJ databases">
        <title>The complete genomes of actinobacterial strains from the NBC collection.</title>
        <authorList>
            <person name="Joergensen T.S."/>
            <person name="Alvarez Arevalo M."/>
            <person name="Sterndorff E.B."/>
            <person name="Faurdal D."/>
            <person name="Vuksanovic O."/>
            <person name="Mourched A.-S."/>
            <person name="Charusanti P."/>
            <person name="Shaw S."/>
            <person name="Blin K."/>
            <person name="Weber T."/>
        </authorList>
    </citation>
    <scope>NUCLEOTIDE SEQUENCE</scope>
    <source>
        <strain evidence="6">NBC_00222</strain>
    </source>
</reference>
<dbReference type="SUPFAM" id="SSF48498">
    <property type="entry name" value="Tetracyclin repressor-like, C-terminal domain"/>
    <property type="match status" value="1"/>
</dbReference>
<evidence type="ECO:0000256" key="3">
    <source>
        <dbReference type="ARBA" id="ARBA00023163"/>
    </source>
</evidence>
<dbReference type="InterPro" id="IPR009057">
    <property type="entry name" value="Homeodomain-like_sf"/>
</dbReference>
<evidence type="ECO:0000256" key="4">
    <source>
        <dbReference type="PROSITE-ProRule" id="PRU00335"/>
    </source>
</evidence>
<keyword evidence="3" id="KW-0804">Transcription</keyword>
<dbReference type="InterPro" id="IPR025996">
    <property type="entry name" value="MT1864/Rv1816-like_C"/>
</dbReference>
<dbReference type="Proteomes" id="UP001432222">
    <property type="component" value="Chromosome"/>
</dbReference>
<dbReference type="PANTHER" id="PTHR30055">
    <property type="entry name" value="HTH-TYPE TRANSCRIPTIONAL REGULATOR RUTR"/>
    <property type="match status" value="1"/>
</dbReference>
<feature type="DNA-binding region" description="H-T-H motif" evidence="4">
    <location>
        <begin position="37"/>
        <end position="56"/>
    </location>
</feature>
<gene>
    <name evidence="6" type="ORF">OHA16_31940</name>
</gene>
<sequence length="219" mass="23228">MTERPAGRGSYHHGALPEALVGVAFELLDEVGQEKVTMREVARRAGVSAGAPFRHFADRRALLTAVADRVLADFEGWQRAEVAAATGAGQGAGPEQAAGGGAGDRRAVLRALGLGFVRYAVRHPHRFALVRSRVFAPAPQPELRERLSGIDRAYTEVIVADQAAGLLRPGDPELVGFAGQALVYGLAQMILDGYLPAEKAEEVAAQVLDTFGRGIANPR</sequence>
<dbReference type="RefSeq" id="WP_328957727.1">
    <property type="nucleotide sequence ID" value="NZ_CP108110.1"/>
</dbReference>
<evidence type="ECO:0000256" key="2">
    <source>
        <dbReference type="ARBA" id="ARBA00023125"/>
    </source>
</evidence>
<dbReference type="SUPFAM" id="SSF46689">
    <property type="entry name" value="Homeodomain-like"/>
    <property type="match status" value="1"/>
</dbReference>
<evidence type="ECO:0000313" key="6">
    <source>
        <dbReference type="EMBL" id="WUQ87166.1"/>
    </source>
</evidence>
<dbReference type="InterPro" id="IPR036271">
    <property type="entry name" value="Tet_transcr_reg_TetR-rel_C_sf"/>
</dbReference>
<dbReference type="InterPro" id="IPR001647">
    <property type="entry name" value="HTH_TetR"/>
</dbReference>
<keyword evidence="2 4" id="KW-0238">DNA-binding</keyword>
<name>A0ABZ1UAR5_9ACTN</name>
<evidence type="ECO:0000259" key="5">
    <source>
        <dbReference type="PROSITE" id="PS50977"/>
    </source>
</evidence>
<dbReference type="Pfam" id="PF13305">
    <property type="entry name" value="TetR_C_33"/>
    <property type="match status" value="1"/>
</dbReference>
<feature type="domain" description="HTH tetR-type" evidence="5">
    <location>
        <begin position="14"/>
        <end position="74"/>
    </location>
</feature>
<accession>A0ABZ1UAR5</accession>
<dbReference type="PRINTS" id="PR00455">
    <property type="entry name" value="HTHTETR"/>
</dbReference>
<evidence type="ECO:0000256" key="1">
    <source>
        <dbReference type="ARBA" id="ARBA00023015"/>
    </source>
</evidence>
<proteinExistence type="predicted"/>
<organism evidence="6 7">
    <name type="scientific">Kitasatospora purpeofusca</name>
    <dbReference type="NCBI Taxonomy" id="67352"/>
    <lineage>
        <taxon>Bacteria</taxon>
        <taxon>Bacillati</taxon>
        <taxon>Actinomycetota</taxon>
        <taxon>Actinomycetes</taxon>
        <taxon>Kitasatosporales</taxon>
        <taxon>Streptomycetaceae</taxon>
        <taxon>Kitasatospora</taxon>
    </lineage>
</organism>
<protein>
    <submittedName>
        <fullName evidence="6">TetR/AcrR family transcriptional regulator</fullName>
    </submittedName>
</protein>
<keyword evidence="7" id="KW-1185">Reference proteome</keyword>
<dbReference type="InterPro" id="IPR050109">
    <property type="entry name" value="HTH-type_TetR-like_transc_reg"/>
</dbReference>
<dbReference type="Gene3D" id="1.10.357.10">
    <property type="entry name" value="Tetracycline Repressor, domain 2"/>
    <property type="match status" value="1"/>
</dbReference>
<dbReference type="Pfam" id="PF00440">
    <property type="entry name" value="TetR_N"/>
    <property type="match status" value="1"/>
</dbReference>
<keyword evidence="1" id="KW-0805">Transcription regulation</keyword>
<dbReference type="PROSITE" id="PS50977">
    <property type="entry name" value="HTH_TETR_2"/>
    <property type="match status" value="1"/>
</dbReference>
<dbReference type="PANTHER" id="PTHR30055:SF201">
    <property type="entry name" value="TRANSCRIPTIONAL REGULATORY PROTEIN"/>
    <property type="match status" value="1"/>
</dbReference>
<evidence type="ECO:0000313" key="7">
    <source>
        <dbReference type="Proteomes" id="UP001432222"/>
    </source>
</evidence>